<name>X1RLT1_9ZZZZ</name>
<comment type="caution">
    <text evidence="1">The sequence shown here is derived from an EMBL/GenBank/DDBJ whole genome shotgun (WGS) entry which is preliminary data.</text>
</comment>
<sequence>MVQESDMSKLVWPEHGNTLAWLDRAKAIMDLLTRAGTMYLGFQAFERAAPGAGPSGAIVSQIAMRLATAENMVSGAAGVATLAGMGILNVMPEGTSPTTDGQTWIEALVQPWWPSYVDPLRPVEIPP</sequence>
<dbReference type="AlphaFoldDB" id="X1RLT1"/>
<protein>
    <submittedName>
        <fullName evidence="1">Uncharacterized protein</fullName>
    </submittedName>
</protein>
<dbReference type="EMBL" id="BARW01008195">
    <property type="protein sequence ID" value="GAI81588.1"/>
    <property type="molecule type" value="Genomic_DNA"/>
</dbReference>
<gene>
    <name evidence="1" type="ORF">S12H4_16877</name>
</gene>
<organism evidence="1">
    <name type="scientific">marine sediment metagenome</name>
    <dbReference type="NCBI Taxonomy" id="412755"/>
    <lineage>
        <taxon>unclassified sequences</taxon>
        <taxon>metagenomes</taxon>
        <taxon>ecological metagenomes</taxon>
    </lineage>
</organism>
<reference evidence="1" key="1">
    <citation type="journal article" date="2014" name="Front. Microbiol.">
        <title>High frequency of phylogenetically diverse reductive dehalogenase-homologous genes in deep subseafloor sedimentary metagenomes.</title>
        <authorList>
            <person name="Kawai M."/>
            <person name="Futagami T."/>
            <person name="Toyoda A."/>
            <person name="Takaki Y."/>
            <person name="Nishi S."/>
            <person name="Hori S."/>
            <person name="Arai W."/>
            <person name="Tsubouchi T."/>
            <person name="Morono Y."/>
            <person name="Uchiyama I."/>
            <person name="Ito T."/>
            <person name="Fujiyama A."/>
            <person name="Inagaki F."/>
            <person name="Takami H."/>
        </authorList>
    </citation>
    <scope>NUCLEOTIDE SEQUENCE</scope>
    <source>
        <strain evidence="1">Expedition CK06-06</strain>
    </source>
</reference>
<proteinExistence type="predicted"/>
<evidence type="ECO:0000313" key="1">
    <source>
        <dbReference type="EMBL" id="GAI81588.1"/>
    </source>
</evidence>
<accession>X1RLT1</accession>